<evidence type="ECO:0000313" key="3">
    <source>
        <dbReference type="Proteomes" id="UP001215598"/>
    </source>
</evidence>
<keyword evidence="3" id="KW-1185">Reference proteome</keyword>
<keyword evidence="1" id="KW-0472">Membrane</keyword>
<protein>
    <submittedName>
        <fullName evidence="2">Uncharacterized protein</fullName>
    </submittedName>
</protein>
<feature type="transmembrane region" description="Helical" evidence="1">
    <location>
        <begin position="136"/>
        <end position="155"/>
    </location>
</feature>
<evidence type="ECO:0000313" key="2">
    <source>
        <dbReference type="EMBL" id="KAJ7725777.1"/>
    </source>
</evidence>
<comment type="caution">
    <text evidence="2">The sequence shown here is derived from an EMBL/GenBank/DDBJ whole genome shotgun (WGS) entry which is preliminary data.</text>
</comment>
<reference evidence="2" key="1">
    <citation type="submission" date="2023-03" db="EMBL/GenBank/DDBJ databases">
        <title>Massive genome expansion in bonnet fungi (Mycena s.s.) driven by repeated elements and novel gene families across ecological guilds.</title>
        <authorList>
            <consortium name="Lawrence Berkeley National Laboratory"/>
            <person name="Harder C.B."/>
            <person name="Miyauchi S."/>
            <person name="Viragh M."/>
            <person name="Kuo A."/>
            <person name="Thoen E."/>
            <person name="Andreopoulos B."/>
            <person name="Lu D."/>
            <person name="Skrede I."/>
            <person name="Drula E."/>
            <person name="Henrissat B."/>
            <person name="Morin E."/>
            <person name="Kohler A."/>
            <person name="Barry K."/>
            <person name="LaButti K."/>
            <person name="Morin E."/>
            <person name="Salamov A."/>
            <person name="Lipzen A."/>
            <person name="Mereny Z."/>
            <person name="Hegedus B."/>
            <person name="Baldrian P."/>
            <person name="Stursova M."/>
            <person name="Weitz H."/>
            <person name="Taylor A."/>
            <person name="Grigoriev I.V."/>
            <person name="Nagy L.G."/>
            <person name="Martin F."/>
            <person name="Kauserud H."/>
        </authorList>
    </citation>
    <scope>NUCLEOTIDE SEQUENCE</scope>
    <source>
        <strain evidence="2">CBHHK182m</strain>
    </source>
</reference>
<name>A0AAD7HQA8_9AGAR</name>
<dbReference type="Gene3D" id="2.60.120.260">
    <property type="entry name" value="Galactose-binding domain-like"/>
    <property type="match status" value="1"/>
</dbReference>
<evidence type="ECO:0000256" key="1">
    <source>
        <dbReference type="SAM" id="Phobius"/>
    </source>
</evidence>
<accession>A0AAD7HQA8</accession>
<organism evidence="2 3">
    <name type="scientific">Mycena metata</name>
    <dbReference type="NCBI Taxonomy" id="1033252"/>
    <lineage>
        <taxon>Eukaryota</taxon>
        <taxon>Fungi</taxon>
        <taxon>Dikarya</taxon>
        <taxon>Basidiomycota</taxon>
        <taxon>Agaricomycotina</taxon>
        <taxon>Agaricomycetes</taxon>
        <taxon>Agaricomycetidae</taxon>
        <taxon>Agaricales</taxon>
        <taxon>Marasmiineae</taxon>
        <taxon>Mycenaceae</taxon>
        <taxon>Mycena</taxon>
    </lineage>
</organism>
<keyword evidence="1" id="KW-0812">Transmembrane</keyword>
<gene>
    <name evidence="2" type="ORF">B0H16DRAFT_1593729</name>
</gene>
<dbReference type="AlphaFoldDB" id="A0AAD7HQA8"/>
<proteinExistence type="predicted"/>
<dbReference type="Proteomes" id="UP001215598">
    <property type="component" value="Unassembled WGS sequence"/>
</dbReference>
<sequence length="181" mass="20007">MQEELWEDNNPAITYSSGEWARTYNSKYRGSTFMRTTQLGDSMSVKFRGSSIKFVGAEGTDHGTFRVDLDGEETVLDGYCCGQNGEIPRVTLFEAHGLGTEEHVLNVTNLAAGPWGSTLEVDLFIISPHSVGRKPIPVFGVFLVGAVILLLGVFLTRRCRARKLTAAYQMLPVRDDAPARY</sequence>
<keyword evidence="1" id="KW-1133">Transmembrane helix</keyword>
<dbReference type="EMBL" id="JARKIB010000191">
    <property type="protein sequence ID" value="KAJ7725777.1"/>
    <property type="molecule type" value="Genomic_DNA"/>
</dbReference>